<feature type="compositionally biased region" description="Basic and acidic residues" evidence="3">
    <location>
        <begin position="163"/>
        <end position="177"/>
    </location>
</feature>
<feature type="region of interest" description="Disordered" evidence="3">
    <location>
        <begin position="1824"/>
        <end position="1865"/>
    </location>
</feature>
<dbReference type="Pfam" id="PF13872">
    <property type="entry name" value="AAA_34"/>
    <property type="match status" value="2"/>
</dbReference>
<feature type="compositionally biased region" description="Basic and acidic residues" evidence="3">
    <location>
        <begin position="456"/>
        <end position="465"/>
    </location>
</feature>
<feature type="region of interest" description="Disordered" evidence="3">
    <location>
        <begin position="408"/>
        <end position="471"/>
    </location>
</feature>
<feature type="region of interest" description="Disordered" evidence="3">
    <location>
        <begin position="1146"/>
        <end position="1179"/>
    </location>
</feature>
<feature type="coiled-coil region" evidence="2">
    <location>
        <begin position="205"/>
        <end position="239"/>
    </location>
</feature>
<evidence type="ECO:0000259" key="5">
    <source>
        <dbReference type="Pfam" id="PF13872"/>
    </source>
</evidence>
<evidence type="ECO:0000259" key="6">
    <source>
        <dbReference type="Pfam" id="PF25373"/>
    </source>
</evidence>
<organism evidence="7">
    <name type="scientific">Dunaliella tertiolecta</name>
    <name type="common">Green alga</name>
    <dbReference type="NCBI Taxonomy" id="3047"/>
    <lineage>
        <taxon>Eukaryota</taxon>
        <taxon>Viridiplantae</taxon>
        <taxon>Chlorophyta</taxon>
        <taxon>core chlorophytes</taxon>
        <taxon>Chlorophyceae</taxon>
        <taxon>CS clade</taxon>
        <taxon>Chlamydomonadales</taxon>
        <taxon>Dunaliellaceae</taxon>
        <taxon>Dunaliella</taxon>
    </lineage>
</organism>
<dbReference type="InterPro" id="IPR026741">
    <property type="entry name" value="SNO"/>
</dbReference>
<evidence type="ECO:0000256" key="2">
    <source>
        <dbReference type="SAM" id="Coils"/>
    </source>
</evidence>
<feature type="domain" description="Strawberry notch AAA" evidence="5">
    <location>
        <begin position="257"/>
        <end position="408"/>
    </location>
</feature>
<feature type="domain" description="Strawberry notch AAA" evidence="5">
    <location>
        <begin position="471"/>
        <end position="617"/>
    </location>
</feature>
<accession>A0A7S3QMH4</accession>
<dbReference type="PANTHER" id="PTHR12706:SF30">
    <property type="entry name" value="PROTEIN STRAWBERRY NOTCH-RELATED"/>
    <property type="match status" value="1"/>
</dbReference>
<dbReference type="Gene3D" id="3.40.50.300">
    <property type="entry name" value="P-loop containing nucleotide triphosphate hydrolases"/>
    <property type="match status" value="1"/>
</dbReference>
<feature type="compositionally biased region" description="Basic and acidic residues" evidence="3">
    <location>
        <begin position="1146"/>
        <end position="1170"/>
    </location>
</feature>
<reference evidence="7" key="1">
    <citation type="submission" date="2021-01" db="EMBL/GenBank/DDBJ databases">
        <authorList>
            <person name="Corre E."/>
            <person name="Pelletier E."/>
            <person name="Niang G."/>
            <person name="Scheremetjew M."/>
            <person name="Finn R."/>
            <person name="Kale V."/>
            <person name="Holt S."/>
            <person name="Cochrane G."/>
            <person name="Meng A."/>
            <person name="Brown T."/>
            <person name="Cohen L."/>
        </authorList>
    </citation>
    <scope>NUCLEOTIDE SEQUENCE</scope>
    <source>
        <strain evidence="7">CCMP1320</strain>
    </source>
</reference>
<feature type="domain" description="SBNO alpha/beta" evidence="6">
    <location>
        <begin position="1649"/>
        <end position="1752"/>
    </location>
</feature>
<feature type="domain" description="Strawberry notch helicase C" evidence="4">
    <location>
        <begin position="1283"/>
        <end position="1585"/>
    </location>
</feature>
<evidence type="ECO:0000259" key="4">
    <source>
        <dbReference type="Pfam" id="PF13871"/>
    </source>
</evidence>
<dbReference type="InterPro" id="IPR057332">
    <property type="entry name" value="SBNO_a/b_dom"/>
</dbReference>
<dbReference type="GO" id="GO:0031490">
    <property type="term" value="F:chromatin DNA binding"/>
    <property type="evidence" value="ECO:0007669"/>
    <property type="project" value="TreeGrafter"/>
</dbReference>
<comment type="similarity">
    <text evidence="1">Belongs to the SBNO family.</text>
</comment>
<dbReference type="GO" id="GO:0042393">
    <property type="term" value="F:histone binding"/>
    <property type="evidence" value="ECO:0007669"/>
    <property type="project" value="TreeGrafter"/>
</dbReference>
<dbReference type="InterPro" id="IPR039187">
    <property type="entry name" value="SNO_AAA"/>
</dbReference>
<gene>
    <name evidence="7" type="ORF">DTER00134_LOCUS2462</name>
</gene>
<feature type="compositionally biased region" description="Basic and acidic residues" evidence="3">
    <location>
        <begin position="779"/>
        <end position="788"/>
    </location>
</feature>
<feature type="region of interest" description="Disordered" evidence="3">
    <location>
        <begin position="779"/>
        <end position="819"/>
    </location>
</feature>
<dbReference type="SUPFAM" id="SSF52540">
    <property type="entry name" value="P-loop containing nucleoside triphosphate hydrolases"/>
    <property type="match status" value="2"/>
</dbReference>
<dbReference type="InterPro" id="IPR026937">
    <property type="entry name" value="SBNO_Helicase_C_dom"/>
</dbReference>
<evidence type="ECO:0000256" key="3">
    <source>
        <dbReference type="SAM" id="MobiDB-lite"/>
    </source>
</evidence>
<dbReference type="InterPro" id="IPR027417">
    <property type="entry name" value="P-loop_NTPase"/>
</dbReference>
<feature type="region of interest" description="Disordered" evidence="3">
    <location>
        <begin position="149"/>
        <end position="177"/>
    </location>
</feature>
<protein>
    <recommendedName>
        <fullName evidence="8">Strawberry notch AAA domain-containing protein</fullName>
    </recommendedName>
</protein>
<feature type="compositionally biased region" description="Acidic residues" evidence="3">
    <location>
        <begin position="1"/>
        <end position="12"/>
    </location>
</feature>
<feature type="compositionally biased region" description="Acidic residues" evidence="3">
    <location>
        <begin position="1036"/>
        <end position="1050"/>
    </location>
</feature>
<dbReference type="EMBL" id="HBIP01004987">
    <property type="protein sequence ID" value="CAE0487416.1"/>
    <property type="molecule type" value="Transcribed_RNA"/>
</dbReference>
<dbReference type="PANTHER" id="PTHR12706">
    <property type="entry name" value="STRAWBERRY NOTCH-RELATED"/>
    <property type="match status" value="1"/>
</dbReference>
<feature type="region of interest" description="Disordered" evidence="3">
    <location>
        <begin position="834"/>
        <end position="855"/>
    </location>
</feature>
<dbReference type="GO" id="GO:0006355">
    <property type="term" value="P:regulation of DNA-templated transcription"/>
    <property type="evidence" value="ECO:0007669"/>
    <property type="project" value="InterPro"/>
</dbReference>
<feature type="compositionally biased region" description="Basic and acidic residues" evidence="3">
    <location>
        <begin position="795"/>
        <end position="809"/>
    </location>
</feature>
<dbReference type="Pfam" id="PF25373">
    <property type="entry name" value="SBNO"/>
    <property type="match status" value="1"/>
</dbReference>
<evidence type="ECO:0008006" key="8">
    <source>
        <dbReference type="Google" id="ProtNLM"/>
    </source>
</evidence>
<keyword evidence="2" id="KW-0175">Coiled coil</keyword>
<evidence type="ECO:0000313" key="7">
    <source>
        <dbReference type="EMBL" id="CAE0487416.1"/>
    </source>
</evidence>
<feature type="compositionally biased region" description="Polar residues" evidence="3">
    <location>
        <begin position="149"/>
        <end position="161"/>
    </location>
</feature>
<feature type="compositionally biased region" description="Acidic residues" evidence="3">
    <location>
        <begin position="1082"/>
        <end position="1091"/>
    </location>
</feature>
<feature type="compositionally biased region" description="Acidic residues" evidence="3">
    <location>
        <begin position="1222"/>
        <end position="1252"/>
    </location>
</feature>
<feature type="compositionally biased region" description="Low complexity" evidence="3">
    <location>
        <begin position="834"/>
        <end position="848"/>
    </location>
</feature>
<feature type="region of interest" description="Disordered" evidence="3">
    <location>
        <begin position="1"/>
        <end position="39"/>
    </location>
</feature>
<feature type="region of interest" description="Disordered" evidence="3">
    <location>
        <begin position="941"/>
        <end position="1124"/>
    </location>
</feature>
<name>A0A7S3QMH4_DUNTE</name>
<feature type="region of interest" description="Disordered" evidence="3">
    <location>
        <begin position="1196"/>
        <end position="1256"/>
    </location>
</feature>
<dbReference type="GO" id="GO:0005634">
    <property type="term" value="C:nucleus"/>
    <property type="evidence" value="ECO:0007669"/>
    <property type="project" value="TreeGrafter"/>
</dbReference>
<sequence length="1893" mass="207212">MSSSDTEDEDVQVVEPPTSSAPPLRGPNPSSSSLGEPVEQQLKRMISDMQRANRLEPTMARQVDALGVDTVVSHFAAMAPFVEKVREMYAQLPPVYRSVPAPHARAAAPGPAPAASTYARPALPWGAGAPPTAALNPQQLAHQQAVQAMLQARSQRNTAKSARNWERKREKKEAERIKRQAGLNGGTQGLYVSPYLQQHQLAVQAAQAQAEASRTAAARENAEMNAEDVIAEEDEEEMDQVNLYAQYRPAKVREGENHPDPIVESQSLAGVTPPDVTYKHHLSAEVKAKKLSNAQLETVLYSMMRFNQELPSGERAGFFLGDGAGVGKGRQIAAIIKEFWATGGRRVLWVSTSRDLAYDARRDLDDIGCSNVAVHPKNKDSPPTGNLDKHYKDGVLFITYSLLTVKGKSPAGGGRGRGKKKGRQHSDEDFEAEEPDPFKPAKGPGSRQANRAMSAARKEADRQQRIDSLSAQGSRLNQIKEWLQGPKRKGEDALIIFDECHRAKNLLDANGGCTMTGLAVDILQTLLPKARVLYSSATGASEPQNMMYMRRVGSYGFADMKEMITSLNKSGLGGVEMFAMGLKAMGAYLCRTLSYRDAEFRLETIDIDPAFKILYDRSTQYWSLLLSVLNCLPKPMGGRDMRKGLFWAAHQRFYKGLLIAAKVNPCVKLCKQALQDGMCVVIGMQSTGEANMSAARDLEGDEGHDDLVSAPKMVLHGFITKHLFKGFGELSNASLDRLLAQVYTAVCEWRGLKPAAEEAVVELKSRARRQAREEKARKALEEKRRRQEEAEEAEEARREAAAKANKDRGGASTSATLSPAAKSAGAAALARASGSSARGSSGGSSAAKEGSDDDDGIEVVEERDLEQALQARQQAARLAGNFIDLTRCDMDDEKVAANMAALEAEELAEAEAKEAAKVKEQEQEYVVALDKAKAVLASLQEAEAQKPASGKGGPSEEALEDSDAMDKQNEPLANGNKASGHKRVRCAAALADSDNEEGAEEEGSKRARGANGQAAVVPVKIKPDPESAGMHRAADEDGDDDLTEISEEEDNKGGPNSKRKLSDDVVVISDSSDGKSGGASEGSEDENEEEVVLPTRSSRRQAAQNASCRAPSGPPNAQILAGGARGIQAAKEAVKAAERALARFRHEVEKARNGRAKREADKKAAAERQRKQQQQAAAWKNLEEVTSSLPSYQMSVLNKPLPQKGKKQATGGRGSRRASRLDDEDDTGDEDDLMSEDDDLADGLGLEDDEDRADPLVHQLPPQLRRVRKLLLRLLDAMELPPNPLDQLTELLGGESMVAEMTGRKGMMVRGADGKVAYKQRREEDAAKMVNLREKEDFMSGRKLVAVISEAASTGISLQADRRVPNQRRRFHITLELPWSADRAIQQFGRSHRSNQSSAPIYCLMVSNCGGEYRFAGAVAKRLASLGALLQGDQRAMGAAANLKSYDIDTPEAGNALKRVYEDICLSTGTPMPGVEVGNLPDDYFTSAEIAAAGGLVENIDPDRRRAEYFKAMRNAMASVGLVNLRGSFGGADFDPKICKDVPRFLNRMLGLPLDEQQLLFEYFAANLQAHIRKAKSEGKFQEGMTVLRNIPVYVDKQVELHRDLLTDASTHYVKLRVDDGLTWEAAKERRDAVRDELISKEAPPEQLKRNGFYIARNDWKALHMPHILLCTEIAKAFSDSRLTKYRAQRPYQSQSVVLPEHDLLERYRPLRNDEEAEHLWKKWFTTMATSCLHGPNCNIRKGGGHCYSGSRIYFKHMVYGALLPVLHQLFKVHETSGYGRSSSGKKPPPHALRCNLIVPPEEQQPSPGQLRGQQHENQQETLDLTHEEEDDEGSAEGANASSPSAHGRRDGAGPSSTVANPQEPHTRLMVGFEMFERDVDLLLTSLEIQPNN</sequence>
<proteinExistence type="inferred from homology"/>
<dbReference type="Pfam" id="PF13871">
    <property type="entry name" value="Helicase_C_4"/>
    <property type="match status" value="1"/>
</dbReference>
<evidence type="ECO:0000256" key="1">
    <source>
        <dbReference type="ARBA" id="ARBA00006992"/>
    </source>
</evidence>